<keyword evidence="1" id="KW-0723">Serine/threonine-protein kinase</keyword>
<evidence type="ECO:0000313" key="1">
    <source>
        <dbReference type="EMBL" id="PRQ42585.1"/>
    </source>
</evidence>
<gene>
    <name evidence="1" type="ORF">RchiOBHm_Chr3g0459261</name>
</gene>
<keyword evidence="1" id="KW-0808">Transferase</keyword>
<evidence type="ECO:0000313" key="2">
    <source>
        <dbReference type="Proteomes" id="UP000238479"/>
    </source>
</evidence>
<accession>A0A2P6R826</accession>
<dbReference type="Gene3D" id="3.80.10.10">
    <property type="entry name" value="Ribonuclease Inhibitor"/>
    <property type="match status" value="1"/>
</dbReference>
<protein>
    <submittedName>
        <fullName evidence="1">Putative non-specific serine/threonine protein kinase</fullName>
        <ecNumber evidence="1">2.7.11.1</ecNumber>
    </submittedName>
</protein>
<keyword evidence="1" id="KW-0418">Kinase</keyword>
<dbReference type="STRING" id="74649.A0A2P6R826"/>
<dbReference type="EC" id="2.7.11.1" evidence="1"/>
<dbReference type="InterPro" id="IPR032675">
    <property type="entry name" value="LRR_dom_sf"/>
</dbReference>
<name>A0A2P6R826_ROSCH</name>
<dbReference type="EMBL" id="PDCK01000041">
    <property type="protein sequence ID" value="PRQ42585.1"/>
    <property type="molecule type" value="Genomic_DNA"/>
</dbReference>
<dbReference type="Gramene" id="PRQ42585">
    <property type="protein sequence ID" value="PRQ42585"/>
    <property type="gene ID" value="RchiOBHm_Chr3g0459261"/>
</dbReference>
<sequence>MILIHALLDENNFTGSIPMTLGLVKTLEMVNLANNKLAGPLPDLTGMNSLNYVYVDAM</sequence>
<keyword evidence="2" id="KW-1185">Reference proteome</keyword>
<dbReference type="Proteomes" id="UP000238479">
    <property type="component" value="Chromosome 3"/>
</dbReference>
<proteinExistence type="predicted"/>
<dbReference type="GO" id="GO:0004674">
    <property type="term" value="F:protein serine/threonine kinase activity"/>
    <property type="evidence" value="ECO:0007669"/>
    <property type="project" value="UniProtKB-KW"/>
</dbReference>
<dbReference type="SUPFAM" id="SSF52058">
    <property type="entry name" value="L domain-like"/>
    <property type="match status" value="1"/>
</dbReference>
<comment type="caution">
    <text evidence="1">The sequence shown here is derived from an EMBL/GenBank/DDBJ whole genome shotgun (WGS) entry which is preliminary data.</text>
</comment>
<reference evidence="1 2" key="1">
    <citation type="journal article" date="2018" name="Nat. Genet.">
        <title>The Rosa genome provides new insights in the design of modern roses.</title>
        <authorList>
            <person name="Bendahmane M."/>
        </authorList>
    </citation>
    <scope>NUCLEOTIDE SEQUENCE [LARGE SCALE GENOMIC DNA]</scope>
    <source>
        <strain evidence="2">cv. Old Blush</strain>
    </source>
</reference>
<dbReference type="AlphaFoldDB" id="A0A2P6R826"/>
<organism evidence="1 2">
    <name type="scientific">Rosa chinensis</name>
    <name type="common">China rose</name>
    <dbReference type="NCBI Taxonomy" id="74649"/>
    <lineage>
        <taxon>Eukaryota</taxon>
        <taxon>Viridiplantae</taxon>
        <taxon>Streptophyta</taxon>
        <taxon>Embryophyta</taxon>
        <taxon>Tracheophyta</taxon>
        <taxon>Spermatophyta</taxon>
        <taxon>Magnoliopsida</taxon>
        <taxon>eudicotyledons</taxon>
        <taxon>Gunneridae</taxon>
        <taxon>Pentapetalae</taxon>
        <taxon>rosids</taxon>
        <taxon>fabids</taxon>
        <taxon>Rosales</taxon>
        <taxon>Rosaceae</taxon>
        <taxon>Rosoideae</taxon>
        <taxon>Rosoideae incertae sedis</taxon>
        <taxon>Rosa</taxon>
    </lineage>
</organism>